<dbReference type="EMBL" id="BARS01023092">
    <property type="protein sequence ID" value="GAG07515.1"/>
    <property type="molecule type" value="Genomic_DNA"/>
</dbReference>
<name>X0UPD7_9ZZZZ</name>
<accession>X0UPD7</accession>
<comment type="caution">
    <text evidence="1">The sequence shown here is derived from an EMBL/GenBank/DDBJ whole genome shotgun (WGS) entry which is preliminary data.</text>
</comment>
<dbReference type="AlphaFoldDB" id="X0UPD7"/>
<evidence type="ECO:0000313" key="1">
    <source>
        <dbReference type="EMBL" id="GAG07515.1"/>
    </source>
</evidence>
<reference evidence="1" key="1">
    <citation type="journal article" date="2014" name="Front. Microbiol.">
        <title>High frequency of phylogenetically diverse reductive dehalogenase-homologous genes in deep subseafloor sedimentary metagenomes.</title>
        <authorList>
            <person name="Kawai M."/>
            <person name="Futagami T."/>
            <person name="Toyoda A."/>
            <person name="Takaki Y."/>
            <person name="Nishi S."/>
            <person name="Hori S."/>
            <person name="Arai W."/>
            <person name="Tsubouchi T."/>
            <person name="Morono Y."/>
            <person name="Uchiyama I."/>
            <person name="Ito T."/>
            <person name="Fujiyama A."/>
            <person name="Inagaki F."/>
            <person name="Takami H."/>
        </authorList>
    </citation>
    <scope>NUCLEOTIDE SEQUENCE</scope>
    <source>
        <strain evidence="1">Expedition CK06-06</strain>
    </source>
</reference>
<gene>
    <name evidence="1" type="ORF">S01H1_36812</name>
</gene>
<sequence length="148" mass="16909">MASSGAQLMQQFQRPMSSACNAISANVERRLVEFSLHKFVGHPPEHFVWFHTYWFSSLVISKRLAKAYGPAQRGVQCQQSRPVLPYPGCDDVDDRTFSVPNLHILNASFELVLVEKSKRKPYILIFYGAVNAYDGYSHLLHQPIYHLV</sequence>
<organism evidence="1">
    <name type="scientific">marine sediment metagenome</name>
    <dbReference type="NCBI Taxonomy" id="412755"/>
    <lineage>
        <taxon>unclassified sequences</taxon>
        <taxon>metagenomes</taxon>
        <taxon>ecological metagenomes</taxon>
    </lineage>
</organism>
<protein>
    <submittedName>
        <fullName evidence="1">Uncharacterized protein</fullName>
    </submittedName>
</protein>
<proteinExistence type="predicted"/>